<reference evidence="1 2" key="1">
    <citation type="submission" date="2021-08" db="EMBL/GenBank/DDBJ databases">
        <authorList>
            <person name="Peeters C."/>
        </authorList>
    </citation>
    <scope>NUCLEOTIDE SEQUENCE [LARGE SCALE GENOMIC DNA]</scope>
    <source>
        <strain evidence="1 2">LMG 32289</strain>
    </source>
</reference>
<dbReference type="Pfam" id="PF14456">
    <property type="entry name" value="alpha-hel2"/>
    <property type="match status" value="1"/>
</dbReference>
<evidence type="ECO:0000313" key="2">
    <source>
        <dbReference type="Proteomes" id="UP000706525"/>
    </source>
</evidence>
<accession>A0ABM8XZ78</accession>
<sequence>MRGQVRAAQAEDLSELVRQHFRINALSAADVSNPKSAIEAFAQAFTAWVTRRFPSTKILSFNLRLVDRAFAEHEVCEFGWHTDVISPLYLAIELENDNLHVIGEQRANALRRLHPSLLYTAMTGITEASARSLHMRTPDEFLNMLSRWYWDGEILDDKGAREALKERYSEDDEDIQRYLPSVVRPQLAPDDLLPQWMRADKSLRLSVLGPRAVRSLGETAKGWRRDFCYALADLQLALRRMGDASLLHGSQWAEPAYVGASIAYQAGDYVGDLIDAHFQCCNEGGYTDFQCFIPLADTPAAIRKQYALMDQTLSLITLLDRALAELFR</sequence>
<comment type="caution">
    <text evidence="1">The sequence shown here is derived from an EMBL/GenBank/DDBJ whole genome shotgun (WGS) entry which is preliminary data.</text>
</comment>
<gene>
    <name evidence="1" type="ORF">LMG32289_06093</name>
</gene>
<dbReference type="Proteomes" id="UP000706525">
    <property type="component" value="Unassembled WGS sequence"/>
</dbReference>
<name>A0ABM8XZ78_9BURK</name>
<dbReference type="InterPro" id="IPR022283">
    <property type="entry name" value="PRTRC_protein-F"/>
</dbReference>
<evidence type="ECO:0008006" key="3">
    <source>
        <dbReference type="Google" id="ProtNLM"/>
    </source>
</evidence>
<organism evidence="1 2">
    <name type="scientific">Cupriavidus pampae</name>
    <dbReference type="NCBI Taxonomy" id="659251"/>
    <lineage>
        <taxon>Bacteria</taxon>
        <taxon>Pseudomonadati</taxon>
        <taxon>Pseudomonadota</taxon>
        <taxon>Betaproteobacteria</taxon>
        <taxon>Burkholderiales</taxon>
        <taxon>Burkholderiaceae</taxon>
        <taxon>Cupriavidus</taxon>
    </lineage>
</organism>
<keyword evidence="2" id="KW-1185">Reference proteome</keyword>
<protein>
    <recommendedName>
        <fullName evidence="3">PRTRC system protein F</fullName>
    </recommendedName>
</protein>
<proteinExistence type="predicted"/>
<dbReference type="NCBIfam" id="TIGR03742">
    <property type="entry name" value="PRTRC_F"/>
    <property type="match status" value="1"/>
</dbReference>
<evidence type="ECO:0000313" key="1">
    <source>
        <dbReference type="EMBL" id="CAG9185759.1"/>
    </source>
</evidence>
<dbReference type="EMBL" id="CAJZAG010000015">
    <property type="protein sequence ID" value="CAG9185759.1"/>
    <property type="molecule type" value="Genomic_DNA"/>
</dbReference>